<dbReference type="EMBL" id="JAHRIP010059198">
    <property type="protein sequence ID" value="MEQ2304413.1"/>
    <property type="molecule type" value="Genomic_DNA"/>
</dbReference>
<comment type="caution">
    <text evidence="2">The sequence shown here is derived from an EMBL/GenBank/DDBJ whole genome shotgun (WGS) entry which is preliminary data.</text>
</comment>
<organism evidence="2 3">
    <name type="scientific">Ameca splendens</name>
    <dbReference type="NCBI Taxonomy" id="208324"/>
    <lineage>
        <taxon>Eukaryota</taxon>
        <taxon>Metazoa</taxon>
        <taxon>Chordata</taxon>
        <taxon>Craniata</taxon>
        <taxon>Vertebrata</taxon>
        <taxon>Euteleostomi</taxon>
        <taxon>Actinopterygii</taxon>
        <taxon>Neopterygii</taxon>
        <taxon>Teleostei</taxon>
        <taxon>Neoteleostei</taxon>
        <taxon>Acanthomorphata</taxon>
        <taxon>Ovalentaria</taxon>
        <taxon>Atherinomorphae</taxon>
        <taxon>Cyprinodontiformes</taxon>
        <taxon>Goodeidae</taxon>
        <taxon>Ameca</taxon>
    </lineage>
</organism>
<keyword evidence="3" id="KW-1185">Reference proteome</keyword>
<feature type="region of interest" description="Disordered" evidence="1">
    <location>
        <begin position="84"/>
        <end position="111"/>
    </location>
</feature>
<accession>A0ABV0ZGD2</accession>
<evidence type="ECO:0000256" key="1">
    <source>
        <dbReference type="SAM" id="MobiDB-lite"/>
    </source>
</evidence>
<sequence>MGESTPVFKLEFSSCNIQSFSLTGSVYSLPGSVNATRRLHCVCYLIDCLLCSCIYHIVCMYSSVRCSHDCYLIRGVCVSVCGSQQPTPPHTVRSAKPSPTLHPSFHSSNEK</sequence>
<protein>
    <submittedName>
        <fullName evidence="2">Uncharacterized protein</fullName>
    </submittedName>
</protein>
<feature type="non-terminal residue" evidence="2">
    <location>
        <position position="111"/>
    </location>
</feature>
<reference evidence="2 3" key="1">
    <citation type="submission" date="2021-06" db="EMBL/GenBank/DDBJ databases">
        <authorList>
            <person name="Palmer J.M."/>
        </authorList>
    </citation>
    <scope>NUCLEOTIDE SEQUENCE [LARGE SCALE GENOMIC DNA]</scope>
    <source>
        <strain evidence="2 3">AS_MEX2019</strain>
        <tissue evidence="2">Muscle</tissue>
    </source>
</reference>
<evidence type="ECO:0000313" key="3">
    <source>
        <dbReference type="Proteomes" id="UP001469553"/>
    </source>
</evidence>
<gene>
    <name evidence="2" type="ORF">AMECASPLE_026765</name>
</gene>
<name>A0ABV0ZGD2_9TELE</name>
<dbReference type="Proteomes" id="UP001469553">
    <property type="component" value="Unassembled WGS sequence"/>
</dbReference>
<evidence type="ECO:0000313" key="2">
    <source>
        <dbReference type="EMBL" id="MEQ2304413.1"/>
    </source>
</evidence>
<proteinExistence type="predicted"/>